<comment type="caution">
    <text evidence="3">The sequence shown here is derived from an EMBL/GenBank/DDBJ whole genome shotgun (WGS) entry which is preliminary data.</text>
</comment>
<dbReference type="PROSITE" id="PS51352">
    <property type="entry name" value="THIOREDOXIN_2"/>
    <property type="match status" value="1"/>
</dbReference>
<dbReference type="Pfam" id="PF13620">
    <property type="entry name" value="CarboxypepD_reg"/>
    <property type="match status" value="2"/>
</dbReference>
<dbReference type="InterPro" id="IPR013766">
    <property type="entry name" value="Thioredoxin_domain"/>
</dbReference>
<organism evidence="3 4">
    <name type="scientific">Roseimicrobium gellanilyticum</name>
    <dbReference type="NCBI Taxonomy" id="748857"/>
    <lineage>
        <taxon>Bacteria</taxon>
        <taxon>Pseudomonadati</taxon>
        <taxon>Verrucomicrobiota</taxon>
        <taxon>Verrucomicrobiia</taxon>
        <taxon>Verrucomicrobiales</taxon>
        <taxon>Verrucomicrobiaceae</taxon>
        <taxon>Roseimicrobium</taxon>
    </lineage>
</organism>
<dbReference type="Pfam" id="PF08534">
    <property type="entry name" value="Redoxin"/>
    <property type="match status" value="1"/>
</dbReference>
<dbReference type="SUPFAM" id="SSF52833">
    <property type="entry name" value="Thioredoxin-like"/>
    <property type="match status" value="1"/>
</dbReference>
<feature type="signal peptide" evidence="1">
    <location>
        <begin position="1"/>
        <end position="22"/>
    </location>
</feature>
<proteinExistence type="predicted"/>
<feature type="chain" id="PRO_5017017515" evidence="1">
    <location>
        <begin position="23"/>
        <end position="899"/>
    </location>
</feature>
<evidence type="ECO:0000313" key="3">
    <source>
        <dbReference type="EMBL" id="RBP45123.1"/>
    </source>
</evidence>
<name>A0A366HQB5_9BACT</name>
<dbReference type="SUPFAM" id="SSF49452">
    <property type="entry name" value="Starch-binding domain-like"/>
    <property type="match status" value="2"/>
</dbReference>
<dbReference type="PANTHER" id="PTHR42852">
    <property type="entry name" value="THIOL:DISULFIDE INTERCHANGE PROTEIN DSBE"/>
    <property type="match status" value="1"/>
</dbReference>
<feature type="domain" description="Thioredoxin" evidence="2">
    <location>
        <begin position="761"/>
        <end position="895"/>
    </location>
</feature>
<gene>
    <name evidence="3" type="ORF">DES53_103120</name>
</gene>
<dbReference type="GO" id="GO:0030246">
    <property type="term" value="F:carbohydrate binding"/>
    <property type="evidence" value="ECO:0007669"/>
    <property type="project" value="InterPro"/>
</dbReference>
<evidence type="ECO:0000313" key="4">
    <source>
        <dbReference type="Proteomes" id="UP000253426"/>
    </source>
</evidence>
<dbReference type="Proteomes" id="UP000253426">
    <property type="component" value="Unassembled WGS sequence"/>
</dbReference>
<sequence length="899" mass="97769">MRIHRVIFTACGLVMASLPAQEAGDTKAAPVPIVCEVLSVEGKPVPGAKVYVDCFPMRDRLLDAPIIAQGTTDPQGSFRTSYTPPGHWKYFYAALVVDAGEQGCGFGMVTHNPPLPSPEKHSISIVPASELQATVLTPDGKPAADLECWVRTVMIPRKTGNLPIPDLYVETSQLPDHFWRARTDAQGRLRISRLPQGASVHLKHGDSRWAQFPGRYEIASQIKMDGSQPTLRLTEPGSIRGRILLPDGTPASGSMVSIIEGVSQGRYVTAHGDEVKANDQGEFTISSIPPSTYTLHYDTEPPYFRRWIGAEKEGVTVSAGKVTDLGDLVATEAAYVTGEVLDAETGKVIEEPLKFRLAAGKHDLYYRSMRYPGKGYHPPGGGDILSVELKGGERKTVAFKLQPVKPEDHIMGVVVNEEGKPVEHAQVFMLGHGGRHFPATVMTDKSGEFSFTREKGATQEAVLAYDARTMSDIMLVVPGQTLTLQLRENWGKVVGTVVDEDGKPVAGAEVSWYLPEPVSYSGPVVRNVKSDAAGRFEFPRFWAREKSATFFCKAEGLGNGALRSQTVKKTGTTELKFALKKANTFVAGVLMDSAGKPVEGIQVYATGEGQRSTQARTDERGQFRIEGLAKGYVHLRATLEKEESTSEVGEWVKGGDAEVKLTFPAADGEVSGMVVDAAGNPVPAAKVESFERGRKTATDKEGRFKLSGIVNGWFTLKAETLNGSGQKVEREVRIKTGMKDVKIALPGKMEETPAYPLDPVDLIGKAAPQVEFTTWVNCEPLAAHGRGKVRILDFWGIQCAPCIAAFPKVQKFWETHRDKGIEIVATTSFYPEQEVKEFLAKHPTYNFPVALRGENSTAGRDYDVRGIPTYIVIDAFGKIVSKGHDFEAAGKVALGLVGK</sequence>
<dbReference type="InterPro" id="IPR036249">
    <property type="entry name" value="Thioredoxin-like_sf"/>
</dbReference>
<keyword evidence="1" id="KW-0732">Signal</keyword>
<dbReference type="InterPro" id="IPR008969">
    <property type="entry name" value="CarboxyPept-like_regulatory"/>
</dbReference>
<keyword evidence="3" id="KW-0413">Isomerase</keyword>
<dbReference type="CDD" id="cd02966">
    <property type="entry name" value="TlpA_like_family"/>
    <property type="match status" value="1"/>
</dbReference>
<dbReference type="Gene3D" id="3.40.30.10">
    <property type="entry name" value="Glutaredoxin"/>
    <property type="match status" value="1"/>
</dbReference>
<evidence type="ECO:0000256" key="1">
    <source>
        <dbReference type="SAM" id="SignalP"/>
    </source>
</evidence>
<evidence type="ECO:0000259" key="2">
    <source>
        <dbReference type="PROSITE" id="PS51352"/>
    </source>
</evidence>
<keyword evidence="4" id="KW-1185">Reference proteome</keyword>
<reference evidence="3 4" key="1">
    <citation type="submission" date="2018-06" db="EMBL/GenBank/DDBJ databases">
        <title>Genomic Encyclopedia of Type Strains, Phase IV (KMG-IV): sequencing the most valuable type-strain genomes for metagenomic binning, comparative biology and taxonomic classification.</title>
        <authorList>
            <person name="Goeker M."/>
        </authorList>
    </citation>
    <scope>NUCLEOTIDE SEQUENCE [LARGE SCALE GENOMIC DNA]</scope>
    <source>
        <strain evidence="3 4">DSM 25532</strain>
    </source>
</reference>
<dbReference type="InterPro" id="IPR050553">
    <property type="entry name" value="Thioredoxin_ResA/DsbE_sf"/>
</dbReference>
<dbReference type="Gene3D" id="2.60.40.1120">
    <property type="entry name" value="Carboxypeptidase-like, regulatory domain"/>
    <property type="match status" value="4"/>
</dbReference>
<dbReference type="EMBL" id="QNRR01000003">
    <property type="protein sequence ID" value="RBP45123.1"/>
    <property type="molecule type" value="Genomic_DNA"/>
</dbReference>
<dbReference type="GO" id="GO:0016853">
    <property type="term" value="F:isomerase activity"/>
    <property type="evidence" value="ECO:0007669"/>
    <property type="project" value="UniProtKB-KW"/>
</dbReference>
<dbReference type="AlphaFoldDB" id="A0A366HQB5"/>
<dbReference type="InterPro" id="IPR013740">
    <property type="entry name" value="Redoxin"/>
</dbReference>
<dbReference type="PANTHER" id="PTHR42852:SF13">
    <property type="entry name" value="PROTEIN DIPZ"/>
    <property type="match status" value="1"/>
</dbReference>
<protein>
    <submittedName>
        <fullName evidence="3">Thiol-disulfide isomerase/thioredoxin</fullName>
    </submittedName>
</protein>
<dbReference type="SUPFAM" id="SSF49464">
    <property type="entry name" value="Carboxypeptidase regulatory domain-like"/>
    <property type="match status" value="3"/>
</dbReference>
<accession>A0A366HQB5</accession>
<dbReference type="InterPro" id="IPR013784">
    <property type="entry name" value="Carb-bd-like_fold"/>
</dbReference>
<dbReference type="RefSeq" id="WP_170157010.1">
    <property type="nucleotide sequence ID" value="NZ_QNRR01000003.1"/>
</dbReference>